<evidence type="ECO:0000256" key="1">
    <source>
        <dbReference type="ARBA" id="ARBA00004239"/>
    </source>
</evidence>
<keyword evidence="4" id="KW-1199">Hemostasis impairing toxin</keyword>
<dbReference type="Gene3D" id="2.40.10.10">
    <property type="entry name" value="Trypsin-like serine proteases"/>
    <property type="match status" value="1"/>
</dbReference>
<evidence type="ECO:0000256" key="2">
    <source>
        <dbReference type="ARBA" id="ARBA00022656"/>
    </source>
</evidence>
<dbReference type="GO" id="GO:0004252">
    <property type="term" value="F:serine-type endopeptidase activity"/>
    <property type="evidence" value="ECO:0007669"/>
    <property type="project" value="InterPro"/>
</dbReference>
<dbReference type="Pfam" id="PF00089">
    <property type="entry name" value="Trypsin"/>
    <property type="match status" value="1"/>
</dbReference>
<comment type="similarity">
    <text evidence="5">Belongs to the peptidase S1 family. CLIP subfamily.</text>
</comment>
<feature type="domain" description="Peptidase S1" evidence="9">
    <location>
        <begin position="52"/>
        <end position="278"/>
    </location>
</feature>
<evidence type="ECO:0000256" key="3">
    <source>
        <dbReference type="ARBA" id="ARBA00023157"/>
    </source>
</evidence>
<dbReference type="InterPro" id="IPR001254">
    <property type="entry name" value="Trypsin_dom"/>
</dbReference>
<keyword evidence="2" id="KW-0800">Toxin</keyword>
<accession>A0A8S1AVV9</accession>
<evidence type="ECO:0000256" key="8">
    <source>
        <dbReference type="SAM" id="SignalP"/>
    </source>
</evidence>
<comment type="caution">
    <text evidence="10">The sequence shown here is derived from an EMBL/GenBank/DDBJ whole genome shotgun (WGS) entry which is preliminary data.</text>
</comment>
<evidence type="ECO:0000313" key="10">
    <source>
        <dbReference type="EMBL" id="CAB3250551.1"/>
    </source>
</evidence>
<evidence type="ECO:0000313" key="11">
    <source>
        <dbReference type="Proteomes" id="UP000494256"/>
    </source>
</evidence>
<dbReference type="FunFam" id="2.40.10.10:FF:000068">
    <property type="entry name" value="transmembrane protease serine 2"/>
    <property type="match status" value="1"/>
</dbReference>
<proteinExistence type="inferred from homology"/>
<dbReference type="PANTHER" id="PTHR24256">
    <property type="entry name" value="TRYPTASE-RELATED"/>
    <property type="match status" value="1"/>
</dbReference>
<evidence type="ECO:0000259" key="9">
    <source>
        <dbReference type="PROSITE" id="PS50240"/>
    </source>
</evidence>
<dbReference type="SUPFAM" id="SSF50494">
    <property type="entry name" value="Trypsin-like serine proteases"/>
    <property type="match status" value="1"/>
</dbReference>
<dbReference type="PROSITE" id="PS50240">
    <property type="entry name" value="TRYPSIN_DOM"/>
    <property type="match status" value="1"/>
</dbReference>
<dbReference type="GO" id="GO:0006508">
    <property type="term" value="P:proteolysis"/>
    <property type="evidence" value="ECO:0007669"/>
    <property type="project" value="InterPro"/>
</dbReference>
<gene>
    <name evidence="10" type="ORF">APLA_LOCUS13146</name>
</gene>
<comment type="subcellular location">
    <subcellularLocation>
        <location evidence="1">Secreted</location>
        <location evidence="1">Extracellular space</location>
    </subcellularLocation>
</comment>
<dbReference type="InterPro" id="IPR043504">
    <property type="entry name" value="Peptidase_S1_PA_chymotrypsin"/>
</dbReference>
<dbReference type="EMBL" id="CADEBD010000348">
    <property type="protein sequence ID" value="CAB3250551.1"/>
    <property type="molecule type" value="Genomic_DNA"/>
</dbReference>
<evidence type="ECO:0000256" key="5">
    <source>
        <dbReference type="ARBA" id="ARBA00024195"/>
    </source>
</evidence>
<evidence type="ECO:0000256" key="6">
    <source>
        <dbReference type="ARBA" id="ARBA00055534"/>
    </source>
</evidence>
<dbReference type="GO" id="GO:0090729">
    <property type="term" value="F:toxin activity"/>
    <property type="evidence" value="ECO:0007669"/>
    <property type="project" value="UniProtKB-KW"/>
</dbReference>
<dbReference type="AlphaFoldDB" id="A0A8S1AVV9"/>
<keyword evidence="3" id="KW-1015">Disulfide bond</keyword>
<dbReference type="InterPro" id="IPR051487">
    <property type="entry name" value="Ser/Thr_Proteases_Immune/Dev"/>
</dbReference>
<evidence type="ECO:0000256" key="4">
    <source>
        <dbReference type="ARBA" id="ARBA00023240"/>
    </source>
</evidence>
<dbReference type="SMART" id="SM00020">
    <property type="entry name" value="Tryp_SPc"/>
    <property type="match status" value="1"/>
</dbReference>
<dbReference type="CDD" id="cd00190">
    <property type="entry name" value="Tryp_SPc"/>
    <property type="match status" value="1"/>
</dbReference>
<dbReference type="GO" id="GO:0005576">
    <property type="term" value="C:extracellular region"/>
    <property type="evidence" value="ECO:0007669"/>
    <property type="project" value="UniProtKB-SubCell"/>
</dbReference>
<keyword evidence="8" id="KW-0732">Signal</keyword>
<dbReference type="InterPro" id="IPR001314">
    <property type="entry name" value="Peptidase_S1A"/>
</dbReference>
<feature type="signal peptide" evidence="8">
    <location>
        <begin position="1"/>
        <end position="16"/>
    </location>
</feature>
<organism evidence="10 11">
    <name type="scientific">Arctia plantaginis</name>
    <name type="common">Wood tiger moth</name>
    <name type="synonym">Phalaena plantaginis</name>
    <dbReference type="NCBI Taxonomy" id="874455"/>
    <lineage>
        <taxon>Eukaryota</taxon>
        <taxon>Metazoa</taxon>
        <taxon>Ecdysozoa</taxon>
        <taxon>Arthropoda</taxon>
        <taxon>Hexapoda</taxon>
        <taxon>Insecta</taxon>
        <taxon>Pterygota</taxon>
        <taxon>Neoptera</taxon>
        <taxon>Endopterygota</taxon>
        <taxon>Lepidoptera</taxon>
        <taxon>Glossata</taxon>
        <taxon>Ditrysia</taxon>
        <taxon>Noctuoidea</taxon>
        <taxon>Erebidae</taxon>
        <taxon>Arctiinae</taxon>
        <taxon>Arctia</taxon>
    </lineage>
</organism>
<sequence>MIISTLMCIYLQFVFGVQSTRGIFGLGYGFQRVCFCRCGVTNGNSGNTRTGRVSGEWYISPHEYPWLVAINIGPQVIAGSLISDSHILTAASPLYGLTPDRLTVTLGAHDRCAVGGSALNVSVESIILRSGYSPKSLENNLALVKLQHAVVFSQYISPICLPFLGTRYSEQLTWIAGWSPINLSCTPHVAILPTLPTAACLQEAGNNLSRNDKGCLGPLSFQNGTCKNDVGSPVMVRWSSNASLRLAGVLTKSSCDITTSSLYTRVVDYIGWIHEHIRRDCQCI</sequence>
<name>A0A8S1AVV9_ARCPL</name>
<evidence type="ECO:0000256" key="7">
    <source>
        <dbReference type="ARBA" id="ARBA00084094"/>
    </source>
</evidence>
<dbReference type="OrthoDB" id="5376140at2759"/>
<dbReference type="Proteomes" id="UP000494256">
    <property type="component" value="Unassembled WGS sequence"/>
</dbReference>
<keyword evidence="7" id="KW-1205">Fibrinolytic toxin</keyword>
<reference evidence="10 11" key="1">
    <citation type="submission" date="2020-04" db="EMBL/GenBank/DDBJ databases">
        <authorList>
            <person name="Wallbank WR R."/>
            <person name="Pardo Diaz C."/>
            <person name="Kozak K."/>
            <person name="Martin S."/>
            <person name="Jiggins C."/>
            <person name="Moest M."/>
            <person name="Warren A I."/>
            <person name="Byers J.R.P. K."/>
            <person name="Montejo-Kovacevich G."/>
            <person name="Yen C E."/>
        </authorList>
    </citation>
    <scope>NUCLEOTIDE SEQUENCE [LARGE SCALE GENOMIC DNA]</scope>
</reference>
<protein>
    <recommendedName>
        <fullName evidence="9">Peptidase S1 domain-containing protein</fullName>
    </recommendedName>
</protein>
<comment type="function">
    <text evidence="6">Fibrinolytic activity; shows preferential cleavage of Arg-Gly bonds in all three fibrinogen chains. Contact with the caterpillars causes severe bleeding, due the anticoagulant effect of the protein.</text>
</comment>
<feature type="chain" id="PRO_5035873264" description="Peptidase S1 domain-containing protein" evidence="8">
    <location>
        <begin position="17"/>
        <end position="284"/>
    </location>
</feature>
<dbReference type="InterPro" id="IPR009003">
    <property type="entry name" value="Peptidase_S1_PA"/>
</dbReference>
<dbReference type="PRINTS" id="PR00722">
    <property type="entry name" value="CHYMOTRYPSIN"/>
</dbReference>